<dbReference type="Proteomes" id="UP000552644">
    <property type="component" value="Unassembled WGS sequence"/>
</dbReference>
<evidence type="ECO:0000313" key="2">
    <source>
        <dbReference type="EMBL" id="MBB4914994.1"/>
    </source>
</evidence>
<sequence length="133" mass="13746">MRMTSVSAGVARLALTGAVVLAAAFTAGAVPAQAAVNAASNLNCSNDSVCLFDGAGRRFLTLPEGCWFNNIGAQGYSDKTRAAVNNTAYRVNLANWLAGENRWEHIVTVPPNGGEVSVPDRGLGGVDAVHSIC</sequence>
<dbReference type="EMBL" id="JACHJP010000002">
    <property type="protein sequence ID" value="MBB4914994.1"/>
    <property type="molecule type" value="Genomic_DNA"/>
</dbReference>
<keyword evidence="3" id="KW-1185">Reference proteome</keyword>
<evidence type="ECO:0000256" key="1">
    <source>
        <dbReference type="SAM" id="SignalP"/>
    </source>
</evidence>
<keyword evidence="1" id="KW-0732">Signal</keyword>
<accession>A0A7W7QK16</accession>
<proteinExistence type="predicted"/>
<evidence type="ECO:0008006" key="4">
    <source>
        <dbReference type="Google" id="ProtNLM"/>
    </source>
</evidence>
<name>A0A7W7QK16_9ACTN</name>
<protein>
    <recommendedName>
        <fullName evidence="4">Peptidase inhibitor family I36</fullName>
    </recommendedName>
</protein>
<evidence type="ECO:0000313" key="3">
    <source>
        <dbReference type="Proteomes" id="UP000552644"/>
    </source>
</evidence>
<dbReference type="AlphaFoldDB" id="A0A7W7QK16"/>
<reference evidence="2 3" key="1">
    <citation type="submission" date="2020-08" db="EMBL/GenBank/DDBJ databases">
        <title>Genomic Encyclopedia of Type Strains, Phase III (KMG-III): the genomes of soil and plant-associated and newly described type strains.</title>
        <authorList>
            <person name="Whitman W."/>
        </authorList>
    </citation>
    <scope>NUCLEOTIDE SEQUENCE [LARGE SCALE GENOMIC DNA]</scope>
    <source>
        <strain evidence="2 3">CECT 8840</strain>
    </source>
</reference>
<feature type="chain" id="PRO_5031328096" description="Peptidase inhibitor family I36" evidence="1">
    <location>
        <begin position="35"/>
        <end position="133"/>
    </location>
</feature>
<feature type="signal peptide" evidence="1">
    <location>
        <begin position="1"/>
        <end position="34"/>
    </location>
</feature>
<gene>
    <name evidence="2" type="ORF">FHS44_002079</name>
</gene>
<comment type="caution">
    <text evidence="2">The sequence shown here is derived from an EMBL/GenBank/DDBJ whole genome shotgun (WGS) entry which is preliminary data.</text>
</comment>
<dbReference type="RefSeq" id="WP_184713720.1">
    <property type="nucleotide sequence ID" value="NZ_JACHJP010000002.1"/>
</dbReference>
<organism evidence="2 3">
    <name type="scientific">Streptosporangium saharense</name>
    <dbReference type="NCBI Taxonomy" id="1706840"/>
    <lineage>
        <taxon>Bacteria</taxon>
        <taxon>Bacillati</taxon>
        <taxon>Actinomycetota</taxon>
        <taxon>Actinomycetes</taxon>
        <taxon>Streptosporangiales</taxon>
        <taxon>Streptosporangiaceae</taxon>
        <taxon>Streptosporangium</taxon>
    </lineage>
</organism>